<dbReference type="Gene3D" id="1.10.101.10">
    <property type="entry name" value="PGBD-like superfamily/PGBD"/>
    <property type="match status" value="2"/>
</dbReference>
<evidence type="ECO:0008006" key="6">
    <source>
        <dbReference type="Google" id="ProtNLM"/>
    </source>
</evidence>
<evidence type="ECO:0000256" key="1">
    <source>
        <dbReference type="SAM" id="SignalP"/>
    </source>
</evidence>
<dbReference type="Proteomes" id="UP000520767">
    <property type="component" value="Unassembled WGS sequence"/>
</dbReference>
<dbReference type="Pfam" id="PF01551">
    <property type="entry name" value="Peptidase_M23"/>
    <property type="match status" value="1"/>
</dbReference>
<comment type="caution">
    <text evidence="4">The sequence shown here is derived from an EMBL/GenBank/DDBJ whole genome shotgun (WGS) entry which is preliminary data.</text>
</comment>
<evidence type="ECO:0000259" key="3">
    <source>
        <dbReference type="Pfam" id="PF01551"/>
    </source>
</evidence>
<organism evidence="4 5">
    <name type="scientific">Actinophytocola algeriensis</name>
    <dbReference type="NCBI Taxonomy" id="1768010"/>
    <lineage>
        <taxon>Bacteria</taxon>
        <taxon>Bacillati</taxon>
        <taxon>Actinomycetota</taxon>
        <taxon>Actinomycetes</taxon>
        <taxon>Pseudonocardiales</taxon>
        <taxon>Pseudonocardiaceae</taxon>
    </lineage>
</organism>
<dbReference type="Gene3D" id="2.70.70.10">
    <property type="entry name" value="Glucose Permease (Domain IIA)"/>
    <property type="match status" value="1"/>
</dbReference>
<dbReference type="InterPro" id="IPR002477">
    <property type="entry name" value="Peptidoglycan-bd-like"/>
</dbReference>
<dbReference type="InterPro" id="IPR036366">
    <property type="entry name" value="PGBDSf"/>
</dbReference>
<dbReference type="PANTHER" id="PTHR21666:SF270">
    <property type="entry name" value="MUREIN HYDROLASE ACTIVATOR ENVC"/>
    <property type="match status" value="1"/>
</dbReference>
<dbReference type="InterPro" id="IPR050570">
    <property type="entry name" value="Cell_wall_metabolism_enzyme"/>
</dbReference>
<dbReference type="EMBL" id="JACHJQ010000001">
    <property type="protein sequence ID" value="MBB4904738.1"/>
    <property type="molecule type" value="Genomic_DNA"/>
</dbReference>
<feature type="domain" description="Peptidoglycan binding-like" evidence="2">
    <location>
        <begin position="102"/>
        <end position="157"/>
    </location>
</feature>
<accession>A0A7W7VC33</accession>
<evidence type="ECO:0000313" key="4">
    <source>
        <dbReference type="EMBL" id="MBB4904738.1"/>
    </source>
</evidence>
<proteinExistence type="predicted"/>
<dbReference type="Pfam" id="PF01471">
    <property type="entry name" value="PG_binding_1"/>
    <property type="match status" value="2"/>
</dbReference>
<name>A0A7W7VC33_9PSEU</name>
<keyword evidence="1" id="KW-0732">Signal</keyword>
<dbReference type="InterPro" id="IPR016047">
    <property type="entry name" value="M23ase_b-sheet_dom"/>
</dbReference>
<dbReference type="RefSeq" id="WP_221463286.1">
    <property type="nucleotide sequence ID" value="NZ_JACHJQ010000001.1"/>
</dbReference>
<feature type="chain" id="PRO_5031548220" description="Peptidoglycan binding protein" evidence="1">
    <location>
        <begin position="27"/>
        <end position="309"/>
    </location>
</feature>
<protein>
    <recommendedName>
        <fullName evidence="6">Peptidoglycan binding protein</fullName>
    </recommendedName>
</protein>
<reference evidence="4 5" key="1">
    <citation type="submission" date="2020-08" db="EMBL/GenBank/DDBJ databases">
        <title>Genomic Encyclopedia of Type Strains, Phase III (KMG-III): the genomes of soil and plant-associated and newly described type strains.</title>
        <authorList>
            <person name="Whitman W."/>
        </authorList>
    </citation>
    <scope>NUCLEOTIDE SEQUENCE [LARGE SCALE GENOMIC DNA]</scope>
    <source>
        <strain evidence="4 5">CECT 8960</strain>
    </source>
</reference>
<feature type="domain" description="Peptidoglycan binding-like" evidence="2">
    <location>
        <begin position="38"/>
        <end position="91"/>
    </location>
</feature>
<sequence>MRMSRLLSMLVAVLAATLLLAPQASALPAWPSVGQGASGPNVTTVQYLLRHHGHGISADGAFGSATRSAVVAFQSANGLTADGTVGSQTWPRLIVAVRQGSTGEAVRAAQTQLNRYGAGLAVDGQFGSGTDRAVRNFQSAHGLGVDGQVGPQTWQTLVGGGGGGNPSGYALPLDRSAASRGDYAGPHWNSTPAVDLIVSYVPAYAITATVADHFDSASCGIGLRLLRPDGSRFVYCHLSARSVADGASVSAGTRVGTTGDTGNSGAPHLHVEIRTSDGVARCPQPFLLAIYDGVAPPSLSSLPTSGCTS</sequence>
<dbReference type="SUPFAM" id="SSF51261">
    <property type="entry name" value="Duplicated hybrid motif"/>
    <property type="match status" value="1"/>
</dbReference>
<dbReference type="SUPFAM" id="SSF47090">
    <property type="entry name" value="PGBD-like"/>
    <property type="match status" value="2"/>
</dbReference>
<feature type="domain" description="M23ase beta-sheet core" evidence="3">
    <location>
        <begin position="209"/>
        <end position="276"/>
    </location>
</feature>
<feature type="signal peptide" evidence="1">
    <location>
        <begin position="1"/>
        <end position="26"/>
    </location>
</feature>
<dbReference type="AlphaFoldDB" id="A0A7W7VC33"/>
<evidence type="ECO:0000313" key="5">
    <source>
        <dbReference type="Proteomes" id="UP000520767"/>
    </source>
</evidence>
<dbReference type="InterPro" id="IPR011055">
    <property type="entry name" value="Dup_hybrid_motif"/>
</dbReference>
<dbReference type="PANTHER" id="PTHR21666">
    <property type="entry name" value="PEPTIDASE-RELATED"/>
    <property type="match status" value="1"/>
</dbReference>
<keyword evidence="5" id="KW-1185">Reference proteome</keyword>
<gene>
    <name evidence="4" type="ORF">FHR82_000948</name>
</gene>
<dbReference type="CDD" id="cd12797">
    <property type="entry name" value="M23_peptidase"/>
    <property type="match status" value="1"/>
</dbReference>
<dbReference type="GO" id="GO:0004222">
    <property type="term" value="F:metalloendopeptidase activity"/>
    <property type="evidence" value="ECO:0007669"/>
    <property type="project" value="TreeGrafter"/>
</dbReference>
<dbReference type="InterPro" id="IPR036365">
    <property type="entry name" value="PGBD-like_sf"/>
</dbReference>
<evidence type="ECO:0000259" key="2">
    <source>
        <dbReference type="Pfam" id="PF01471"/>
    </source>
</evidence>